<dbReference type="Proteomes" id="UP000294814">
    <property type="component" value="Unassembled WGS sequence"/>
</dbReference>
<feature type="chain" id="PRO_5021004537" evidence="1">
    <location>
        <begin position="22"/>
        <end position="344"/>
    </location>
</feature>
<dbReference type="OrthoDB" id="1495718at2"/>
<proteinExistence type="predicted"/>
<comment type="caution">
    <text evidence="2">The sequence shown here is derived from an EMBL/GenBank/DDBJ whole genome shotgun (WGS) entry which is preliminary data.</text>
</comment>
<gene>
    <name evidence="2" type="ORF">E0I26_02425</name>
</gene>
<dbReference type="EMBL" id="SMLG01000001">
    <property type="protein sequence ID" value="TDE46963.1"/>
    <property type="molecule type" value="Genomic_DNA"/>
</dbReference>
<evidence type="ECO:0000256" key="1">
    <source>
        <dbReference type="SAM" id="SignalP"/>
    </source>
</evidence>
<dbReference type="Pfam" id="PF11276">
    <property type="entry name" value="DUF3078"/>
    <property type="match status" value="1"/>
</dbReference>
<sequence>MKLLTYTFLLLTFTISFNCFSQEIRITPLSDTLKPVTTLSTANKPLKVALKIQTKTHFLPLSYWSKKNSLGFDISEVAFVNWSAGGTSSISGLFKGKFHRNYTGSNYNWSNELIVKYGLNKQDGIDIRKTEDAIQFNSTFGYRKNPLSNWFHSAKFNFNTQFANGYAYPNTEKAISKPFAPAYIFMGVGAENINKEKKRTLYISPFTFKTTLVLDQRLANQGAFGVAKATYDLDGNLLTEGEKSKMELGFLITNKYKKEVFKNVNLENRLSLYSDYVNRFGNIDVDCDLQVELVVNQYVKANIGAHVIYDDDIKSKREIAGIQVTEGPKTQIRQAIGVGIEYIF</sequence>
<dbReference type="RefSeq" id="WP_131914901.1">
    <property type="nucleotide sequence ID" value="NZ_SMLG01000001.1"/>
</dbReference>
<dbReference type="AlphaFoldDB" id="A0A4R5FCR8"/>
<evidence type="ECO:0000313" key="3">
    <source>
        <dbReference type="Proteomes" id="UP000294814"/>
    </source>
</evidence>
<keyword evidence="1" id="KW-0732">Signal</keyword>
<feature type="signal peptide" evidence="1">
    <location>
        <begin position="1"/>
        <end position="21"/>
    </location>
</feature>
<keyword evidence="3" id="KW-1185">Reference proteome</keyword>
<protein>
    <submittedName>
        <fullName evidence="2">DUF3078 domain-containing protein</fullName>
    </submittedName>
</protein>
<accession>A0A4R5FCR8</accession>
<name>A0A4R5FCR8_9FLAO</name>
<reference evidence="2 3" key="1">
    <citation type="submission" date="2019-03" db="EMBL/GenBank/DDBJ databases">
        <title>Novel species of Flavobacterium.</title>
        <authorList>
            <person name="Liu Q."/>
            <person name="Xin Y.-H."/>
        </authorList>
    </citation>
    <scope>NUCLEOTIDE SEQUENCE [LARGE SCALE GENOMIC DNA]</scope>
    <source>
        <strain evidence="2 3">LB3P52</strain>
    </source>
</reference>
<organism evidence="2 3">
    <name type="scientific">Flavobacterium rhamnosiphilum</name>
    <dbReference type="NCBI Taxonomy" id="2541724"/>
    <lineage>
        <taxon>Bacteria</taxon>
        <taxon>Pseudomonadati</taxon>
        <taxon>Bacteroidota</taxon>
        <taxon>Flavobacteriia</taxon>
        <taxon>Flavobacteriales</taxon>
        <taxon>Flavobacteriaceae</taxon>
        <taxon>Flavobacterium</taxon>
    </lineage>
</organism>
<dbReference type="InterPro" id="IPR021428">
    <property type="entry name" value="DUF3078"/>
</dbReference>
<evidence type="ECO:0000313" key="2">
    <source>
        <dbReference type="EMBL" id="TDE46963.1"/>
    </source>
</evidence>